<organism evidence="3 4">
    <name type="scientific">Campylobacter concisus UNSWCS</name>
    <dbReference type="NCBI Taxonomy" id="1242968"/>
    <lineage>
        <taxon>Bacteria</taxon>
        <taxon>Pseudomonadati</taxon>
        <taxon>Campylobacterota</taxon>
        <taxon>Epsilonproteobacteria</taxon>
        <taxon>Campylobacterales</taxon>
        <taxon>Campylobacteraceae</taxon>
        <taxon>Campylobacter</taxon>
    </lineage>
</organism>
<dbReference type="InterPro" id="IPR057156">
    <property type="entry name" value="DUF7834"/>
</dbReference>
<gene>
    <name evidence="3" type="ORF">UNSWCS_1742</name>
</gene>
<dbReference type="PANTHER" id="PTHR35149">
    <property type="entry name" value="SLL5132 PROTEIN"/>
    <property type="match status" value="1"/>
</dbReference>
<evidence type="ECO:0000259" key="1">
    <source>
        <dbReference type="Pfam" id="PF03235"/>
    </source>
</evidence>
<dbReference type="Proteomes" id="UP000016620">
    <property type="component" value="Unassembled WGS sequence"/>
</dbReference>
<dbReference type="EMBL" id="ANNG01000028">
    <property type="protein sequence ID" value="ERJ28224.1"/>
    <property type="molecule type" value="Genomic_DNA"/>
</dbReference>
<dbReference type="Pfam" id="PF25202">
    <property type="entry name" value="DUF7834"/>
    <property type="match status" value="1"/>
</dbReference>
<name>U2GJF0_9BACT</name>
<accession>U2GJF0</accession>
<dbReference type="Pfam" id="PF03235">
    <property type="entry name" value="GmrSD_N"/>
    <property type="match status" value="1"/>
</dbReference>
<dbReference type="PATRIC" id="fig|1242968.3.peg.1329"/>
<feature type="domain" description="GmrSD restriction endonucleases N-terminal" evidence="1">
    <location>
        <begin position="13"/>
        <end position="174"/>
    </location>
</feature>
<dbReference type="RefSeq" id="WP_021087809.1">
    <property type="nucleotide sequence ID" value="NZ_ANNG01000028.1"/>
</dbReference>
<proteinExistence type="predicted"/>
<dbReference type="PANTHER" id="PTHR35149:SF2">
    <property type="entry name" value="DUF262 DOMAIN-CONTAINING PROTEIN"/>
    <property type="match status" value="1"/>
</dbReference>
<reference evidence="3 4" key="1">
    <citation type="journal article" date="2013" name="BMC Genomics">
        <title>Comparative genomics of Campylobacter concisus isolates reveals genetic diversity and provides insights into disease association.</title>
        <authorList>
            <person name="Deshpande N.P."/>
            <person name="Kaakoush N.O."/>
            <person name="Wilkins M.R."/>
            <person name="Mitchell H.M."/>
        </authorList>
    </citation>
    <scope>NUCLEOTIDE SEQUENCE [LARGE SCALE GENOMIC DNA]</scope>
    <source>
        <strain evidence="3 4">UNSWCS</strain>
    </source>
</reference>
<dbReference type="InterPro" id="IPR004919">
    <property type="entry name" value="GmrSD_N"/>
</dbReference>
<evidence type="ECO:0000313" key="4">
    <source>
        <dbReference type="Proteomes" id="UP000016620"/>
    </source>
</evidence>
<comment type="caution">
    <text evidence="3">The sequence shown here is derived from an EMBL/GenBank/DDBJ whole genome shotgun (WGS) entry which is preliminary data.</text>
</comment>
<feature type="domain" description="DUF7834" evidence="2">
    <location>
        <begin position="244"/>
        <end position="388"/>
    </location>
</feature>
<protein>
    <submittedName>
        <fullName evidence="3">Uncharacterized protein</fullName>
    </submittedName>
</protein>
<evidence type="ECO:0000313" key="3">
    <source>
        <dbReference type="EMBL" id="ERJ28224.1"/>
    </source>
</evidence>
<dbReference type="AlphaFoldDB" id="U2GJF0"/>
<evidence type="ECO:0000259" key="2">
    <source>
        <dbReference type="Pfam" id="PF25202"/>
    </source>
</evidence>
<sequence>MENETNYILSAGDMLSCQKYQIPDYQRPYVWSEDLALGLFSSIKRSFENGISDEILLGHIILHVEADAINIVDGQQRITTLALILKALGDNDVLFLNNKLNILSHKALKRNFELLKLEWADTKDKERLVKYIKEKVKFTFVKTEDLDEAFLYFDTHNTSGRALSETDLLKNHHLMFMDETKSKQLMLHYTKKWNEYSLCGVNTSWFLRENLIFRTLRTALTIRSIKTNAYYPHIVFGYYGADEEWYRINYSIFQEFKNHFDEKIKIYKSNISIVDDVLGGANFFEYVFKYCDILKYIESSFIFFNGDFTGCSYLNHACHVVLLCVADKFGIEALDEISDLVLFNVLIVVCKHDRIDPNNYMLSNLTNRLLQLIDTSSVLETLKIKIEKELKSNVDTVYISPEKLKKLKNKDKYTENYIKSCSFGIIKLKGKEDGSNKK</sequence>